<dbReference type="RefSeq" id="WP_250196992.1">
    <property type="nucleotide sequence ID" value="NZ_CP097636.1"/>
</dbReference>
<name>A0ABY4SA44_AQUTE</name>
<keyword evidence="1" id="KW-0812">Transmembrane</keyword>
<feature type="transmembrane region" description="Helical" evidence="1">
    <location>
        <begin position="58"/>
        <end position="83"/>
    </location>
</feature>
<proteinExistence type="predicted"/>
<keyword evidence="1" id="KW-1133">Transmembrane helix</keyword>
<evidence type="ECO:0008006" key="4">
    <source>
        <dbReference type="Google" id="ProtNLM"/>
    </source>
</evidence>
<evidence type="ECO:0000256" key="1">
    <source>
        <dbReference type="SAM" id="Phobius"/>
    </source>
</evidence>
<keyword evidence="1" id="KW-0472">Membrane</keyword>
<gene>
    <name evidence="2" type="ORF">MW290_24660</name>
</gene>
<feature type="transmembrane region" description="Helical" evidence="1">
    <location>
        <begin position="28"/>
        <end position="46"/>
    </location>
</feature>
<evidence type="ECO:0000313" key="3">
    <source>
        <dbReference type="Proteomes" id="UP001056201"/>
    </source>
</evidence>
<organism evidence="2 3">
    <name type="scientific">Aquincola tertiaricarbonis</name>
    <dbReference type="NCBI Taxonomy" id="391953"/>
    <lineage>
        <taxon>Bacteria</taxon>
        <taxon>Pseudomonadati</taxon>
        <taxon>Pseudomonadota</taxon>
        <taxon>Betaproteobacteria</taxon>
        <taxon>Burkholderiales</taxon>
        <taxon>Sphaerotilaceae</taxon>
        <taxon>Aquincola</taxon>
    </lineage>
</organism>
<reference evidence="2" key="1">
    <citation type="submission" date="2022-05" db="EMBL/GenBank/DDBJ databases">
        <title>An RpoN-dependent PEP-CTERM gene is involved in floc formation of an Aquincola tertiaricarbonis strain.</title>
        <authorList>
            <person name="Qiu D."/>
            <person name="Xia M."/>
        </authorList>
    </citation>
    <scope>NUCLEOTIDE SEQUENCE</scope>
    <source>
        <strain evidence="2">RN12</strain>
    </source>
</reference>
<keyword evidence="3" id="KW-1185">Reference proteome</keyword>
<dbReference type="Proteomes" id="UP001056201">
    <property type="component" value="Chromosome 2"/>
</dbReference>
<feature type="transmembrane region" description="Helical" evidence="1">
    <location>
        <begin position="98"/>
        <end position="118"/>
    </location>
</feature>
<protein>
    <recommendedName>
        <fullName evidence="4">Transmembrane protein</fullName>
    </recommendedName>
</protein>
<dbReference type="EMBL" id="CP097636">
    <property type="protein sequence ID" value="URI08772.1"/>
    <property type="molecule type" value="Genomic_DNA"/>
</dbReference>
<accession>A0ABY4SA44</accession>
<evidence type="ECO:0000313" key="2">
    <source>
        <dbReference type="EMBL" id="URI08772.1"/>
    </source>
</evidence>
<sequence length="123" mass="13422">MSAILLLVGVWWAHYAYYRWPGAADQQWAHYIGSHALLVLALVLLVPQAARSRWAVSAVIGPIACWWGAIESAQAAVCGYMQWGTLPDADLCVSALGVWPYALAAALSIATLVVAHVWRRRHG</sequence>